<dbReference type="InParanoid" id="A0A0C3NXT2"/>
<evidence type="ECO:0000313" key="1">
    <source>
        <dbReference type="EMBL" id="KIN99948.1"/>
    </source>
</evidence>
<proteinExistence type="predicted"/>
<dbReference type="AlphaFoldDB" id="A0A0C3NXT2"/>
<protein>
    <submittedName>
        <fullName evidence="1">Uncharacterized protein</fullName>
    </submittedName>
</protein>
<evidence type="ECO:0000313" key="2">
    <source>
        <dbReference type="Proteomes" id="UP000054217"/>
    </source>
</evidence>
<dbReference type="EMBL" id="KN832000">
    <property type="protein sequence ID" value="KIN99948.1"/>
    <property type="molecule type" value="Genomic_DNA"/>
</dbReference>
<gene>
    <name evidence="1" type="ORF">M404DRAFT_1004268</name>
</gene>
<organism evidence="1 2">
    <name type="scientific">Pisolithus tinctorius Marx 270</name>
    <dbReference type="NCBI Taxonomy" id="870435"/>
    <lineage>
        <taxon>Eukaryota</taxon>
        <taxon>Fungi</taxon>
        <taxon>Dikarya</taxon>
        <taxon>Basidiomycota</taxon>
        <taxon>Agaricomycotina</taxon>
        <taxon>Agaricomycetes</taxon>
        <taxon>Agaricomycetidae</taxon>
        <taxon>Boletales</taxon>
        <taxon>Sclerodermatineae</taxon>
        <taxon>Pisolithaceae</taxon>
        <taxon>Pisolithus</taxon>
    </lineage>
</organism>
<sequence length="121" mass="12940">MQTHGPPYATRMLSAQATIPNSFFLPSLSLLPPSHPSSGGQASSPTIVLSMPTTLFFSGSVLVYRSPRAISLTSNVPSIWRLRLVTSALRAVYASKTVITAAHTTRPLLKHKHVTPGCEAT</sequence>
<dbReference type="Proteomes" id="UP000054217">
    <property type="component" value="Unassembled WGS sequence"/>
</dbReference>
<reference evidence="1 2" key="1">
    <citation type="submission" date="2014-04" db="EMBL/GenBank/DDBJ databases">
        <authorList>
            <consortium name="DOE Joint Genome Institute"/>
            <person name="Kuo A."/>
            <person name="Kohler A."/>
            <person name="Costa M.D."/>
            <person name="Nagy L.G."/>
            <person name="Floudas D."/>
            <person name="Copeland A."/>
            <person name="Barry K.W."/>
            <person name="Cichocki N."/>
            <person name="Veneault-Fourrey C."/>
            <person name="LaButti K."/>
            <person name="Lindquist E.A."/>
            <person name="Lipzen A."/>
            <person name="Lundell T."/>
            <person name="Morin E."/>
            <person name="Murat C."/>
            <person name="Sun H."/>
            <person name="Tunlid A."/>
            <person name="Henrissat B."/>
            <person name="Grigoriev I.V."/>
            <person name="Hibbett D.S."/>
            <person name="Martin F."/>
            <person name="Nordberg H.P."/>
            <person name="Cantor M.N."/>
            <person name="Hua S.X."/>
        </authorList>
    </citation>
    <scope>NUCLEOTIDE SEQUENCE [LARGE SCALE GENOMIC DNA]</scope>
    <source>
        <strain evidence="1 2">Marx 270</strain>
    </source>
</reference>
<name>A0A0C3NXT2_PISTI</name>
<reference evidence="2" key="2">
    <citation type="submission" date="2015-01" db="EMBL/GenBank/DDBJ databases">
        <title>Evolutionary Origins and Diversification of the Mycorrhizal Mutualists.</title>
        <authorList>
            <consortium name="DOE Joint Genome Institute"/>
            <consortium name="Mycorrhizal Genomics Consortium"/>
            <person name="Kohler A."/>
            <person name="Kuo A."/>
            <person name="Nagy L.G."/>
            <person name="Floudas D."/>
            <person name="Copeland A."/>
            <person name="Barry K.W."/>
            <person name="Cichocki N."/>
            <person name="Veneault-Fourrey C."/>
            <person name="LaButti K."/>
            <person name="Lindquist E.A."/>
            <person name="Lipzen A."/>
            <person name="Lundell T."/>
            <person name="Morin E."/>
            <person name="Murat C."/>
            <person name="Riley R."/>
            <person name="Ohm R."/>
            <person name="Sun H."/>
            <person name="Tunlid A."/>
            <person name="Henrissat B."/>
            <person name="Grigoriev I.V."/>
            <person name="Hibbett D.S."/>
            <person name="Martin F."/>
        </authorList>
    </citation>
    <scope>NUCLEOTIDE SEQUENCE [LARGE SCALE GENOMIC DNA]</scope>
    <source>
        <strain evidence="2">Marx 270</strain>
    </source>
</reference>
<accession>A0A0C3NXT2</accession>
<dbReference type="HOGENOM" id="CLU_2039000_0_0_1"/>
<keyword evidence="2" id="KW-1185">Reference proteome</keyword>